<organism evidence="7 8">
    <name type="scientific">Ditylenchus destructor</name>
    <dbReference type="NCBI Taxonomy" id="166010"/>
    <lineage>
        <taxon>Eukaryota</taxon>
        <taxon>Metazoa</taxon>
        <taxon>Ecdysozoa</taxon>
        <taxon>Nematoda</taxon>
        <taxon>Chromadorea</taxon>
        <taxon>Rhabditida</taxon>
        <taxon>Tylenchina</taxon>
        <taxon>Tylenchomorpha</taxon>
        <taxon>Sphaerularioidea</taxon>
        <taxon>Anguinidae</taxon>
        <taxon>Anguininae</taxon>
        <taxon>Ditylenchus</taxon>
    </lineage>
</organism>
<sequence>MLEYMYSGVVKNEVMEELAPNLLPLADKYIVIPLKDMCEDFLASKLTTNNFLRTVVLADRHSAAKLKKICYDRIATDGRAVLQSQEWEDLKSKDKVLANELLELMIKDNLSVVLQKPLETRNRTRELLAWARKLERRIRDSPFLH</sequence>
<evidence type="ECO:0000259" key="6">
    <source>
        <dbReference type="Pfam" id="PF24570"/>
    </source>
</evidence>
<evidence type="ECO:0000256" key="2">
    <source>
        <dbReference type="ARBA" id="ARBA00010846"/>
    </source>
</evidence>
<reference evidence="7" key="1">
    <citation type="submission" date="2022-01" db="EMBL/GenBank/DDBJ databases">
        <title>Genome Sequence Resource for Two Populations of Ditylenchus destructor, the Migratory Endoparasitic Phytonematode.</title>
        <authorList>
            <person name="Zhang H."/>
            <person name="Lin R."/>
            <person name="Xie B."/>
        </authorList>
    </citation>
    <scope>NUCLEOTIDE SEQUENCE</scope>
    <source>
        <strain evidence="7">BazhouSP</strain>
    </source>
</reference>
<dbReference type="AlphaFoldDB" id="A0AAD4R2E7"/>
<dbReference type="Pfam" id="PF24570">
    <property type="entry name" value="BACK_BPM_SPOP"/>
    <property type="match status" value="1"/>
</dbReference>
<evidence type="ECO:0000256" key="1">
    <source>
        <dbReference type="ARBA" id="ARBA00004123"/>
    </source>
</evidence>
<evidence type="ECO:0000256" key="4">
    <source>
        <dbReference type="ARBA" id="ARBA00023242"/>
    </source>
</evidence>
<dbReference type="EMBL" id="JAKKPZ010000060">
    <property type="protein sequence ID" value="KAI1705099.1"/>
    <property type="molecule type" value="Genomic_DNA"/>
</dbReference>
<dbReference type="Proteomes" id="UP001201812">
    <property type="component" value="Unassembled WGS sequence"/>
</dbReference>
<dbReference type="Pfam" id="PF00651">
    <property type="entry name" value="BTB"/>
    <property type="match status" value="1"/>
</dbReference>
<protein>
    <submittedName>
        <fullName evidence="7">BTB and MATH domain-containing protein 40</fullName>
    </submittedName>
</protein>
<keyword evidence="4" id="KW-0539">Nucleus</keyword>
<dbReference type="GO" id="GO:0005634">
    <property type="term" value="C:nucleus"/>
    <property type="evidence" value="ECO:0007669"/>
    <property type="project" value="UniProtKB-SubCell"/>
</dbReference>
<evidence type="ECO:0000313" key="8">
    <source>
        <dbReference type="Proteomes" id="UP001201812"/>
    </source>
</evidence>
<dbReference type="Gene3D" id="3.30.710.10">
    <property type="entry name" value="Potassium Channel Kv1.1, Chain A"/>
    <property type="match status" value="1"/>
</dbReference>
<evidence type="ECO:0000256" key="3">
    <source>
        <dbReference type="ARBA" id="ARBA00022786"/>
    </source>
</evidence>
<keyword evidence="8" id="KW-1185">Reference proteome</keyword>
<dbReference type="SUPFAM" id="SSF54695">
    <property type="entry name" value="POZ domain"/>
    <property type="match status" value="1"/>
</dbReference>
<comment type="subcellular location">
    <subcellularLocation>
        <location evidence="1">Nucleus</location>
    </subcellularLocation>
</comment>
<feature type="domain" description="BTB" evidence="5">
    <location>
        <begin position="1"/>
        <end position="45"/>
    </location>
</feature>
<comment type="caution">
    <text evidence="7">The sequence shown here is derived from an EMBL/GenBank/DDBJ whole genome shotgun (WGS) entry which is preliminary data.</text>
</comment>
<dbReference type="InterPro" id="IPR011333">
    <property type="entry name" value="SKP1/BTB/POZ_sf"/>
</dbReference>
<proteinExistence type="inferred from homology"/>
<feature type="domain" description="BPM/SPOP BACK" evidence="6">
    <location>
        <begin position="53"/>
        <end position="102"/>
    </location>
</feature>
<gene>
    <name evidence="7" type="ORF">DdX_13857</name>
</gene>
<dbReference type="Gene3D" id="1.25.40.420">
    <property type="match status" value="1"/>
</dbReference>
<evidence type="ECO:0000259" key="5">
    <source>
        <dbReference type="Pfam" id="PF00651"/>
    </source>
</evidence>
<accession>A0AAD4R2E7</accession>
<name>A0AAD4R2E7_9BILA</name>
<dbReference type="InterPro" id="IPR000210">
    <property type="entry name" value="BTB/POZ_dom"/>
</dbReference>
<comment type="similarity">
    <text evidence="2">Belongs to the Tdpoz family.</text>
</comment>
<dbReference type="InterPro" id="IPR056423">
    <property type="entry name" value="BACK_BPM_SPOP"/>
</dbReference>
<keyword evidence="3" id="KW-0833">Ubl conjugation pathway</keyword>
<dbReference type="PANTHER" id="PTHR24413">
    <property type="entry name" value="SPECKLE-TYPE POZ PROTEIN"/>
    <property type="match status" value="1"/>
</dbReference>
<evidence type="ECO:0000313" key="7">
    <source>
        <dbReference type="EMBL" id="KAI1705099.1"/>
    </source>
</evidence>